<evidence type="ECO:0000313" key="1">
    <source>
        <dbReference type="EMBL" id="ETO59988.1"/>
    </source>
</evidence>
<gene>
    <name evidence="1" type="ORF">F444_21768</name>
</gene>
<dbReference type="EMBL" id="ANJA01004017">
    <property type="protein sequence ID" value="ETO59988.1"/>
    <property type="molecule type" value="Genomic_DNA"/>
</dbReference>
<sequence>MAGAGIQLAAAAPLQGRKLRCDGAPQAAHSLACVPGPQLGSFTEAQPPGFKSEFRTIVDTLPCFANLDANRGDRPHSSVRKPAAHVLLYADDPRLAWPVRHDAALAALAARSARQGHWPMAALCVGSGNFAYGGLSCP</sequence>
<evidence type="ECO:0000313" key="2">
    <source>
        <dbReference type="Proteomes" id="UP000028582"/>
    </source>
</evidence>
<dbReference type="Proteomes" id="UP000028582">
    <property type="component" value="Unassembled WGS sequence"/>
</dbReference>
<dbReference type="OrthoDB" id="10321527at2759"/>
<name>A0A080Z027_PHYNI</name>
<proteinExistence type="predicted"/>
<reference evidence="1 2" key="1">
    <citation type="submission" date="2013-11" db="EMBL/GenBank/DDBJ databases">
        <title>The Genome Sequence of Phytophthora parasitica P1976.</title>
        <authorList>
            <consortium name="The Broad Institute Genomics Platform"/>
            <person name="Russ C."/>
            <person name="Tyler B."/>
            <person name="Panabieres F."/>
            <person name="Shan W."/>
            <person name="Tripathy S."/>
            <person name="Grunwald N."/>
            <person name="Machado M."/>
            <person name="Johnson C.S."/>
            <person name="Walker B."/>
            <person name="Young S."/>
            <person name="Zeng Q."/>
            <person name="Gargeya S."/>
            <person name="Fitzgerald M."/>
            <person name="Haas B."/>
            <person name="Abouelleil A."/>
            <person name="Allen A.W."/>
            <person name="Alvarado L."/>
            <person name="Arachchi H.M."/>
            <person name="Berlin A.M."/>
            <person name="Chapman S.B."/>
            <person name="Gainer-Dewar J."/>
            <person name="Goldberg J."/>
            <person name="Griggs A."/>
            <person name="Gujja S."/>
            <person name="Hansen M."/>
            <person name="Howarth C."/>
            <person name="Imamovic A."/>
            <person name="Ireland A."/>
            <person name="Larimer J."/>
            <person name="McCowan C."/>
            <person name="Murphy C."/>
            <person name="Pearson M."/>
            <person name="Poon T.W."/>
            <person name="Priest M."/>
            <person name="Roberts A."/>
            <person name="Saif S."/>
            <person name="Shea T."/>
            <person name="Sisk P."/>
            <person name="Sykes S."/>
            <person name="Wortman J."/>
            <person name="Nusbaum C."/>
            <person name="Birren B."/>
        </authorList>
    </citation>
    <scope>NUCLEOTIDE SEQUENCE [LARGE SCALE GENOMIC DNA]</scope>
    <source>
        <strain evidence="1 2">P1976</strain>
    </source>
</reference>
<protein>
    <submittedName>
        <fullName evidence="1">Uncharacterized protein</fullName>
    </submittedName>
</protein>
<accession>A0A080Z027</accession>
<comment type="caution">
    <text evidence="1">The sequence shown here is derived from an EMBL/GenBank/DDBJ whole genome shotgun (WGS) entry which is preliminary data.</text>
</comment>
<dbReference type="AlphaFoldDB" id="A0A080Z027"/>
<organism evidence="1 2">
    <name type="scientific">Phytophthora nicotianae P1976</name>
    <dbReference type="NCBI Taxonomy" id="1317066"/>
    <lineage>
        <taxon>Eukaryota</taxon>
        <taxon>Sar</taxon>
        <taxon>Stramenopiles</taxon>
        <taxon>Oomycota</taxon>
        <taxon>Peronosporomycetes</taxon>
        <taxon>Peronosporales</taxon>
        <taxon>Peronosporaceae</taxon>
        <taxon>Phytophthora</taxon>
    </lineage>
</organism>